<feature type="compositionally biased region" description="Low complexity" evidence="5">
    <location>
        <begin position="324"/>
        <end position="342"/>
    </location>
</feature>
<dbReference type="EMBL" id="MU151144">
    <property type="protein sequence ID" value="KAF9448996.1"/>
    <property type="molecule type" value="Genomic_DNA"/>
</dbReference>
<evidence type="ECO:0000313" key="9">
    <source>
        <dbReference type="EMBL" id="KAF9448996.1"/>
    </source>
</evidence>
<dbReference type="PANTHER" id="PTHR10434">
    <property type="entry name" value="1-ACYL-SN-GLYCEROL-3-PHOSPHATE ACYLTRANSFERASE"/>
    <property type="match status" value="1"/>
</dbReference>
<evidence type="ECO:0000256" key="2">
    <source>
        <dbReference type="ARBA" id="ARBA00022679"/>
    </source>
</evidence>
<protein>
    <recommendedName>
        <fullName evidence="4">1-acyl-sn-glycerol-3-phosphate acyltransferase</fullName>
        <ecNumber evidence="4">2.3.1.51</ecNumber>
    </recommendedName>
</protein>
<dbReference type="InterPro" id="IPR004552">
    <property type="entry name" value="AGP_acyltrans"/>
</dbReference>
<sequence length="360" mass="38952">MGLFSSIFKPLAYLSLPVFLFGSISAASPKGQYYTRVFIYLGTLAGVATASIATAAALTILGRPHDVNYYVAGMFYTLASKFLDLKVEVEGEEHLDNKPAVILCNHQSVVDILIIGRTMRKGTSMLAKQSLKFSPVGPFMMLSGAIFVDRGNNEKAIGSLKAATDMMKRLKVSLFMYPEGTRHLGPEVDLLPFKKGAFHMAVQAGIPIVPMVTENYWHIYRKGFFGTGVIKVRVLPPIPTEGLTTADINDLMKRVRDQMLEALREISEHARKPVITEEKEKGALLDQASEKEQHSFSGANIAANPPTPPVESGADDQKLDESKGSSVSLASSVASSAASEAGGETEEDEGMVLVGRPGQR</sequence>
<evidence type="ECO:0000256" key="5">
    <source>
        <dbReference type="SAM" id="MobiDB-lite"/>
    </source>
</evidence>
<feature type="transmembrane region" description="Helical" evidence="6">
    <location>
        <begin position="37"/>
        <end position="61"/>
    </location>
</feature>
<dbReference type="GO" id="GO:0006654">
    <property type="term" value="P:phosphatidic acid biosynthetic process"/>
    <property type="evidence" value="ECO:0007669"/>
    <property type="project" value="TreeGrafter"/>
</dbReference>
<name>A0A9P5XGV3_9AGAR</name>
<dbReference type="NCBIfam" id="TIGR00530">
    <property type="entry name" value="AGP_acyltrn"/>
    <property type="match status" value="1"/>
</dbReference>
<dbReference type="SUPFAM" id="SSF69593">
    <property type="entry name" value="Glycerol-3-phosphate (1)-acyltransferase"/>
    <property type="match status" value="1"/>
</dbReference>
<dbReference type="SMART" id="SM00563">
    <property type="entry name" value="PlsC"/>
    <property type="match status" value="1"/>
</dbReference>
<dbReference type="GO" id="GO:0003841">
    <property type="term" value="F:1-acylglycerol-3-phosphate O-acyltransferase activity"/>
    <property type="evidence" value="ECO:0007669"/>
    <property type="project" value="UniProtKB-UniRule"/>
</dbReference>
<dbReference type="PANTHER" id="PTHR10434:SF11">
    <property type="entry name" value="1-ACYL-SN-GLYCEROL-3-PHOSPHATE ACYLTRANSFERASE"/>
    <property type="match status" value="1"/>
</dbReference>
<keyword evidence="4" id="KW-0443">Lipid metabolism</keyword>
<feature type="chain" id="PRO_5040353038" description="1-acyl-sn-glycerol-3-phosphate acyltransferase" evidence="7">
    <location>
        <begin position="27"/>
        <end position="360"/>
    </location>
</feature>
<reference evidence="9" key="1">
    <citation type="submission" date="2020-11" db="EMBL/GenBank/DDBJ databases">
        <authorList>
            <consortium name="DOE Joint Genome Institute"/>
            <person name="Ahrendt S."/>
            <person name="Riley R."/>
            <person name="Andreopoulos W."/>
            <person name="Labutti K."/>
            <person name="Pangilinan J."/>
            <person name="Ruiz-Duenas F.J."/>
            <person name="Barrasa J.M."/>
            <person name="Sanchez-Garcia M."/>
            <person name="Camarero S."/>
            <person name="Miyauchi S."/>
            <person name="Serrano A."/>
            <person name="Linde D."/>
            <person name="Babiker R."/>
            <person name="Drula E."/>
            <person name="Ayuso-Fernandez I."/>
            <person name="Pacheco R."/>
            <person name="Padilla G."/>
            <person name="Ferreira P."/>
            <person name="Barriuso J."/>
            <person name="Kellner H."/>
            <person name="Castanera R."/>
            <person name="Alfaro M."/>
            <person name="Ramirez L."/>
            <person name="Pisabarro A.G."/>
            <person name="Kuo A."/>
            <person name="Tritt A."/>
            <person name="Lipzen A."/>
            <person name="He G."/>
            <person name="Yan M."/>
            <person name="Ng V."/>
            <person name="Cullen D."/>
            <person name="Martin F."/>
            <person name="Rosso M.-N."/>
            <person name="Henrissat B."/>
            <person name="Hibbett D."/>
            <person name="Martinez A.T."/>
            <person name="Grigoriev I.V."/>
        </authorList>
    </citation>
    <scope>NUCLEOTIDE SEQUENCE</scope>
    <source>
        <strain evidence="9">MF-IS2</strain>
    </source>
</reference>
<dbReference type="Pfam" id="PF01553">
    <property type="entry name" value="Acyltransferase"/>
    <property type="match status" value="1"/>
</dbReference>
<gene>
    <name evidence="9" type="ORF">P691DRAFT_668374</name>
</gene>
<keyword evidence="6" id="KW-0472">Membrane</keyword>
<feature type="signal peptide" evidence="7">
    <location>
        <begin position="1"/>
        <end position="26"/>
    </location>
</feature>
<keyword evidence="6" id="KW-0812">Transmembrane</keyword>
<keyword evidence="7" id="KW-0732">Signal</keyword>
<accession>A0A9P5XGV3</accession>
<keyword evidence="2 4" id="KW-0808">Transferase</keyword>
<comment type="catalytic activity">
    <reaction evidence="4">
        <text>a 1-acyl-sn-glycero-3-phosphate + an acyl-CoA = a 1,2-diacyl-sn-glycero-3-phosphate + CoA</text>
        <dbReference type="Rhea" id="RHEA:19709"/>
        <dbReference type="ChEBI" id="CHEBI:57287"/>
        <dbReference type="ChEBI" id="CHEBI:57970"/>
        <dbReference type="ChEBI" id="CHEBI:58342"/>
        <dbReference type="ChEBI" id="CHEBI:58608"/>
        <dbReference type="EC" id="2.3.1.51"/>
    </reaction>
</comment>
<comment type="similarity">
    <text evidence="1 4">Belongs to the 1-acyl-sn-glycerol-3-phosphate acyltransferase family.</text>
</comment>
<organism evidence="9 10">
    <name type="scientific">Macrolepiota fuliginosa MF-IS2</name>
    <dbReference type="NCBI Taxonomy" id="1400762"/>
    <lineage>
        <taxon>Eukaryota</taxon>
        <taxon>Fungi</taxon>
        <taxon>Dikarya</taxon>
        <taxon>Basidiomycota</taxon>
        <taxon>Agaricomycotina</taxon>
        <taxon>Agaricomycetes</taxon>
        <taxon>Agaricomycetidae</taxon>
        <taxon>Agaricales</taxon>
        <taxon>Agaricineae</taxon>
        <taxon>Agaricaceae</taxon>
        <taxon>Macrolepiota</taxon>
    </lineage>
</organism>
<keyword evidence="6" id="KW-1133">Transmembrane helix</keyword>
<dbReference type="AlphaFoldDB" id="A0A9P5XGV3"/>
<dbReference type="GO" id="GO:0005783">
    <property type="term" value="C:endoplasmic reticulum"/>
    <property type="evidence" value="ECO:0007669"/>
    <property type="project" value="TreeGrafter"/>
</dbReference>
<comment type="domain">
    <text evidence="4">The HXXXXD motif is essential for acyltransferase activity and may constitute the binding site for the phosphate moiety of the glycerol-3-phosphate.</text>
</comment>
<evidence type="ECO:0000256" key="3">
    <source>
        <dbReference type="ARBA" id="ARBA00023315"/>
    </source>
</evidence>
<feature type="region of interest" description="Disordered" evidence="5">
    <location>
        <begin position="286"/>
        <end position="360"/>
    </location>
</feature>
<evidence type="ECO:0000259" key="8">
    <source>
        <dbReference type="SMART" id="SM00563"/>
    </source>
</evidence>
<dbReference type="EC" id="2.3.1.51" evidence="4"/>
<evidence type="ECO:0000313" key="10">
    <source>
        <dbReference type="Proteomes" id="UP000807342"/>
    </source>
</evidence>
<keyword evidence="3 4" id="KW-0012">Acyltransferase</keyword>
<dbReference type="InterPro" id="IPR002123">
    <property type="entry name" value="Plipid/glycerol_acylTrfase"/>
</dbReference>
<keyword evidence="10" id="KW-1185">Reference proteome</keyword>
<dbReference type="CDD" id="cd07989">
    <property type="entry name" value="LPLAT_AGPAT-like"/>
    <property type="match status" value="1"/>
</dbReference>
<evidence type="ECO:0000256" key="7">
    <source>
        <dbReference type="SAM" id="SignalP"/>
    </source>
</evidence>
<evidence type="ECO:0000256" key="4">
    <source>
        <dbReference type="RuleBase" id="RU361267"/>
    </source>
</evidence>
<feature type="domain" description="Phospholipid/glycerol acyltransferase" evidence="8">
    <location>
        <begin position="100"/>
        <end position="216"/>
    </location>
</feature>
<dbReference type="OrthoDB" id="202234at2759"/>
<comment type="caution">
    <text evidence="9">The sequence shown here is derived from an EMBL/GenBank/DDBJ whole genome shotgun (WGS) entry which is preliminary data.</text>
</comment>
<keyword evidence="4" id="KW-1208">Phospholipid metabolism</keyword>
<dbReference type="Proteomes" id="UP000807342">
    <property type="component" value="Unassembled WGS sequence"/>
</dbReference>
<keyword evidence="4" id="KW-0444">Lipid biosynthesis</keyword>
<dbReference type="GO" id="GO:0016020">
    <property type="term" value="C:membrane"/>
    <property type="evidence" value="ECO:0007669"/>
    <property type="project" value="InterPro"/>
</dbReference>
<proteinExistence type="inferred from homology"/>
<evidence type="ECO:0000256" key="1">
    <source>
        <dbReference type="ARBA" id="ARBA00008655"/>
    </source>
</evidence>
<keyword evidence="4" id="KW-0594">Phospholipid biosynthesis</keyword>
<evidence type="ECO:0000256" key="6">
    <source>
        <dbReference type="SAM" id="Phobius"/>
    </source>
</evidence>